<protein>
    <submittedName>
        <fullName evidence="1">MOSC domain-containing protein</fullName>
    </submittedName>
</protein>
<dbReference type="SUPFAM" id="SSF141673">
    <property type="entry name" value="MOSC N-terminal domain-like"/>
    <property type="match status" value="1"/>
</dbReference>
<organism evidence="1 2">
    <name type="scientific">Trifolium medium</name>
    <dbReference type="NCBI Taxonomy" id="97028"/>
    <lineage>
        <taxon>Eukaryota</taxon>
        <taxon>Viridiplantae</taxon>
        <taxon>Streptophyta</taxon>
        <taxon>Embryophyta</taxon>
        <taxon>Tracheophyta</taxon>
        <taxon>Spermatophyta</taxon>
        <taxon>Magnoliopsida</taxon>
        <taxon>eudicotyledons</taxon>
        <taxon>Gunneridae</taxon>
        <taxon>Pentapetalae</taxon>
        <taxon>rosids</taxon>
        <taxon>fabids</taxon>
        <taxon>Fabales</taxon>
        <taxon>Fabaceae</taxon>
        <taxon>Papilionoideae</taxon>
        <taxon>50 kb inversion clade</taxon>
        <taxon>NPAAA clade</taxon>
        <taxon>Hologalegina</taxon>
        <taxon>IRL clade</taxon>
        <taxon>Trifolieae</taxon>
        <taxon>Trifolium</taxon>
    </lineage>
</organism>
<evidence type="ECO:0000313" key="1">
    <source>
        <dbReference type="EMBL" id="MCI51029.1"/>
    </source>
</evidence>
<dbReference type="AlphaFoldDB" id="A0A392SQR9"/>
<dbReference type="Proteomes" id="UP000265520">
    <property type="component" value="Unassembled WGS sequence"/>
</dbReference>
<dbReference type="EMBL" id="LXQA010425650">
    <property type="protein sequence ID" value="MCI51029.1"/>
    <property type="molecule type" value="Genomic_DNA"/>
</dbReference>
<name>A0A392SQR9_9FABA</name>
<evidence type="ECO:0000313" key="2">
    <source>
        <dbReference type="Proteomes" id="UP000265520"/>
    </source>
</evidence>
<reference evidence="1 2" key="1">
    <citation type="journal article" date="2018" name="Front. Plant Sci.">
        <title>Red Clover (Trifolium pratense) and Zigzag Clover (T. medium) - A Picture of Genomic Similarities and Differences.</title>
        <authorList>
            <person name="Dluhosova J."/>
            <person name="Istvanek J."/>
            <person name="Nedelnik J."/>
            <person name="Repkova J."/>
        </authorList>
    </citation>
    <scope>NUCLEOTIDE SEQUENCE [LARGE SCALE GENOMIC DNA]</scope>
    <source>
        <strain evidence="2">cv. 10/8</strain>
        <tissue evidence="1">Leaf</tissue>
    </source>
</reference>
<feature type="non-terminal residue" evidence="1">
    <location>
        <position position="1"/>
    </location>
</feature>
<accession>A0A392SQR9</accession>
<sequence length="43" mass="4848">ADDITVWEWTGSAWDEGAEASQWFSDYLGNPTKLVRFNTGNVL</sequence>
<keyword evidence="2" id="KW-1185">Reference proteome</keyword>
<comment type="caution">
    <text evidence="1">The sequence shown here is derived from an EMBL/GenBank/DDBJ whole genome shotgun (WGS) entry which is preliminary data.</text>
</comment>
<proteinExistence type="predicted"/>